<dbReference type="RefSeq" id="WP_065989562.1">
    <property type="nucleotide sequence ID" value="NZ_CP047142.1"/>
</dbReference>
<dbReference type="SUPFAM" id="SSF47413">
    <property type="entry name" value="lambda repressor-like DNA-binding domains"/>
    <property type="match status" value="1"/>
</dbReference>
<dbReference type="CDD" id="cd00093">
    <property type="entry name" value="HTH_XRE"/>
    <property type="match status" value="1"/>
</dbReference>
<dbReference type="AlphaFoldDB" id="A0AB37DEP3"/>
<dbReference type="PANTHER" id="PTHR46558">
    <property type="entry name" value="TRACRIPTIONAL REGULATORY PROTEIN-RELATED-RELATED"/>
    <property type="match status" value="1"/>
</dbReference>
<evidence type="ECO:0000313" key="3">
    <source>
        <dbReference type="EMBL" id="QHQ67719.1"/>
    </source>
</evidence>
<proteinExistence type="predicted"/>
<dbReference type="InterPro" id="IPR001387">
    <property type="entry name" value="Cro/C1-type_HTH"/>
</dbReference>
<dbReference type="GO" id="GO:0003677">
    <property type="term" value="F:DNA binding"/>
    <property type="evidence" value="ECO:0007669"/>
    <property type="project" value="UniProtKB-KW"/>
</dbReference>
<dbReference type="Pfam" id="PF01381">
    <property type="entry name" value="HTH_3"/>
    <property type="match status" value="1"/>
</dbReference>
<dbReference type="Gene3D" id="1.10.260.40">
    <property type="entry name" value="lambda repressor-like DNA-binding domains"/>
    <property type="match status" value="1"/>
</dbReference>
<dbReference type="InterPro" id="IPR010982">
    <property type="entry name" value="Lambda_DNA-bd_dom_sf"/>
</dbReference>
<dbReference type="PANTHER" id="PTHR46558:SF11">
    <property type="entry name" value="HTH-TYPE TRANSCRIPTIONAL REGULATOR XRE"/>
    <property type="match status" value="1"/>
</dbReference>
<gene>
    <name evidence="3" type="ORF">GSR61_03600</name>
</gene>
<evidence type="ECO:0000259" key="2">
    <source>
        <dbReference type="PROSITE" id="PS50943"/>
    </source>
</evidence>
<name>A0AB37DEP3_9LACO</name>
<evidence type="ECO:0000256" key="1">
    <source>
        <dbReference type="ARBA" id="ARBA00023125"/>
    </source>
</evidence>
<feature type="domain" description="HTH cro/C1-type" evidence="2">
    <location>
        <begin position="8"/>
        <end position="62"/>
    </location>
</feature>
<dbReference type="Proteomes" id="UP000464915">
    <property type="component" value="Chromosome"/>
</dbReference>
<dbReference type="SMART" id="SM00530">
    <property type="entry name" value="HTH_XRE"/>
    <property type="match status" value="1"/>
</dbReference>
<reference evidence="3 4" key="1">
    <citation type="submission" date="2019-12" db="EMBL/GenBank/DDBJ databases">
        <title>Complete Genome Sequences of Lactobacillus strains, C25 and P38, Isolated from Chicken Cecum.</title>
        <authorList>
            <person name="Hassan H.M."/>
            <person name="Mendoza M."/>
            <person name="Rezvani M."/>
            <person name="Koci M.D."/>
            <person name="Dickey A.N."/>
            <person name="Scholl E.H."/>
        </authorList>
    </citation>
    <scope>NUCLEOTIDE SEQUENCE [LARGE SCALE GENOMIC DNA]</scope>
    <source>
        <strain evidence="3 4">C25</strain>
    </source>
</reference>
<evidence type="ECO:0000313" key="4">
    <source>
        <dbReference type="Proteomes" id="UP000464915"/>
    </source>
</evidence>
<keyword evidence="1" id="KW-0238">DNA-binding</keyword>
<dbReference type="PROSITE" id="PS50943">
    <property type="entry name" value="HTH_CROC1"/>
    <property type="match status" value="1"/>
</dbReference>
<sequence>MDNSGKRIKDLLKTNGITQKDLAERTGCTQAAISHYIKGDRTPRARVMTKIASALNTTSDYLIDGIPQDQKSELGYAKKLIARNAKNMTKKEKMDLINILLGEKDD</sequence>
<organism evidence="3 4">
    <name type="scientific">Lactobacillus crispatus</name>
    <dbReference type="NCBI Taxonomy" id="47770"/>
    <lineage>
        <taxon>Bacteria</taxon>
        <taxon>Bacillati</taxon>
        <taxon>Bacillota</taxon>
        <taxon>Bacilli</taxon>
        <taxon>Lactobacillales</taxon>
        <taxon>Lactobacillaceae</taxon>
        <taxon>Lactobacillus</taxon>
    </lineage>
</organism>
<protein>
    <submittedName>
        <fullName evidence="3">Helix-turn-helix domain-containing protein</fullName>
    </submittedName>
</protein>
<accession>A0AB37DEP3</accession>
<dbReference type="EMBL" id="CP047142">
    <property type="protein sequence ID" value="QHQ67719.1"/>
    <property type="molecule type" value="Genomic_DNA"/>
</dbReference>